<keyword evidence="16" id="KW-1185">Reference proteome</keyword>
<keyword evidence="4 12" id="KW-0812">Transmembrane</keyword>
<evidence type="ECO:0000313" key="16">
    <source>
        <dbReference type="Proteomes" id="UP000324897"/>
    </source>
</evidence>
<evidence type="ECO:0000256" key="4">
    <source>
        <dbReference type="ARBA" id="ARBA00022692"/>
    </source>
</evidence>
<organism evidence="15 16">
    <name type="scientific">Eragrostis curvula</name>
    <name type="common">weeping love grass</name>
    <dbReference type="NCBI Taxonomy" id="38414"/>
    <lineage>
        <taxon>Eukaryota</taxon>
        <taxon>Viridiplantae</taxon>
        <taxon>Streptophyta</taxon>
        <taxon>Embryophyta</taxon>
        <taxon>Tracheophyta</taxon>
        <taxon>Spermatophyta</taxon>
        <taxon>Magnoliopsida</taxon>
        <taxon>Liliopsida</taxon>
        <taxon>Poales</taxon>
        <taxon>Poaceae</taxon>
        <taxon>PACMAD clade</taxon>
        <taxon>Chloridoideae</taxon>
        <taxon>Eragrostideae</taxon>
        <taxon>Eragrostidinae</taxon>
        <taxon>Eragrostis</taxon>
    </lineage>
</organism>
<feature type="domain" description="ABC transmembrane type-1" evidence="14">
    <location>
        <begin position="25"/>
        <end position="311"/>
    </location>
</feature>
<dbReference type="GO" id="GO:0005886">
    <property type="term" value="C:plasma membrane"/>
    <property type="evidence" value="ECO:0007669"/>
    <property type="project" value="UniProtKB-ARBA"/>
</dbReference>
<keyword evidence="6" id="KW-0547">Nucleotide-binding</keyword>
<protein>
    <recommendedName>
        <fullName evidence="17">ABC transmembrane type-1 domain-containing protein</fullName>
    </recommendedName>
</protein>
<sequence>MEKDGRVKFHQLFKHADSTDLLLMLVGTVSAVANGASQPIMMIIFGEMITAFGGSTSETVLERVNKVALKFVYLGVGAGIVSFLQVSCWAATGERQATRIRTLFLKSVLRQDIAFFDLEMTTGQVISCASSDTVLIQGAIGEKVGKLTQLITTFLGGIAVAFMKGWLLTLVMISTVPLFIVAGAIVSRMLSQISGKGQKSYSDAGDIVEQTIGSIRTVVSFNGEKEAICRYNNQIKKAYKATVTEGATQGLGYGSLSFIYFSTFGLIIWYGTKLTLNRGYVGGDIISILFAIMVGGRALGDATHCLADFADGRTAAHRLFKTIQRKPEIDSDDAVAIILEDIKGDVELKDVYFSYPSRPEQSIFDGLSLYVSSGKTMALVGESGSGKSTVISLVERFYDPHAGEVCIDGINIKNFKLDWIRQKIGLIHSSTGHHNELVKDPDGAYSQLIRLQEANQEDGYQLDAGISLSRSTRSLSLQRSTSNPAGGVSRPIMTPIASLTVLKESTKQNGTNSERKNENNDGKIPKKAPIGRLLTLSKPETSVLVFGSIAAAIHGALIPMIGFLLATAAKILYEPLEKRGKDSIFWSLVCVGLGIISMVSRFANCFLFGIAGGKLIERIRALAFQSIVHQEIPWFDDSVNSSGALGGRLCIDALNLRRLVGDNLAITIQCTASLLSGIVIAMISDWKLSLVIMFVIPLIGLQGYAQVKFLKGFSQDAKMTYEEASQVAADAVVSIKTIASFCAQNRVVTVYNNKCQASRIQGIRTGIVGGLGFGFSNLMVYSSSALCYFIGAQFMSHGQSTFSSVLKAYLALVLAMIGLSEASALATNTKKAKDSAMSIFSIIDKKSKIDSSNGDGLTLDLVKGDIDFNHISFKYPCRPDVQIFADFTLNIPSGK</sequence>
<reference evidence="15 16" key="1">
    <citation type="journal article" date="2019" name="Sci. Rep.">
        <title>A high-quality genome of Eragrostis curvula grass provides insights into Poaceae evolution and supports new strategies to enhance forage quality.</title>
        <authorList>
            <person name="Carballo J."/>
            <person name="Santos B.A.C.M."/>
            <person name="Zappacosta D."/>
            <person name="Garbus I."/>
            <person name="Selva J.P."/>
            <person name="Gallo C.A."/>
            <person name="Diaz A."/>
            <person name="Albertini E."/>
            <person name="Caccamo M."/>
            <person name="Echenique V."/>
        </authorList>
    </citation>
    <scope>NUCLEOTIDE SEQUENCE [LARGE SCALE GENOMIC DNA]</scope>
    <source>
        <strain evidence="16">cv. Victoria</strain>
        <tissue evidence="15">Leaf</tissue>
    </source>
</reference>
<feature type="compositionally biased region" description="Basic and acidic residues" evidence="11">
    <location>
        <begin position="513"/>
        <end position="524"/>
    </location>
</feature>
<dbReference type="PROSITE" id="PS50929">
    <property type="entry name" value="ABC_TM1F"/>
    <property type="match status" value="2"/>
</dbReference>
<dbReference type="GO" id="GO:0090374">
    <property type="term" value="P:oligopeptide export from mitochondrion"/>
    <property type="evidence" value="ECO:0007669"/>
    <property type="project" value="TreeGrafter"/>
</dbReference>
<dbReference type="EMBL" id="RWGY01000029">
    <property type="protein sequence ID" value="TVU20391.1"/>
    <property type="molecule type" value="Genomic_DNA"/>
</dbReference>
<dbReference type="CDD" id="cd18578">
    <property type="entry name" value="ABC_6TM_Pgp_ABCB1_D2_like"/>
    <property type="match status" value="1"/>
</dbReference>
<feature type="transmembrane region" description="Helical" evidence="12">
    <location>
        <begin position="690"/>
        <end position="710"/>
    </location>
</feature>
<dbReference type="SUPFAM" id="SSF52540">
    <property type="entry name" value="P-loop containing nucleoside triphosphate hydrolases"/>
    <property type="match status" value="1"/>
</dbReference>
<dbReference type="InterPro" id="IPR039421">
    <property type="entry name" value="Type_1_exporter"/>
</dbReference>
<dbReference type="Pfam" id="PF00005">
    <property type="entry name" value="ABC_tran"/>
    <property type="match status" value="1"/>
</dbReference>
<feature type="transmembrane region" description="Helical" evidence="12">
    <location>
        <begin position="71"/>
        <end position="91"/>
    </location>
</feature>
<evidence type="ECO:0000259" key="13">
    <source>
        <dbReference type="PROSITE" id="PS50893"/>
    </source>
</evidence>
<feature type="transmembrane region" description="Helical" evidence="12">
    <location>
        <begin position="664"/>
        <end position="684"/>
    </location>
</feature>
<dbReference type="GO" id="GO:0005524">
    <property type="term" value="F:ATP binding"/>
    <property type="evidence" value="ECO:0007669"/>
    <property type="project" value="UniProtKB-KW"/>
</dbReference>
<keyword evidence="3" id="KW-0813">Transport</keyword>
<feature type="transmembrane region" description="Helical" evidence="12">
    <location>
        <begin position="251"/>
        <end position="270"/>
    </location>
</feature>
<keyword evidence="10" id="KW-0325">Glycoprotein</keyword>
<keyword evidence="5" id="KW-0677">Repeat</keyword>
<evidence type="ECO:0000256" key="11">
    <source>
        <dbReference type="SAM" id="MobiDB-lite"/>
    </source>
</evidence>
<dbReference type="PANTHER" id="PTHR43394:SF16">
    <property type="entry name" value="ABC TRANSPORTER B FAMILY MEMBER 4-LIKE ISOFORM X1"/>
    <property type="match status" value="1"/>
</dbReference>
<comment type="subcellular location">
    <subcellularLocation>
        <location evidence="1">Membrane</location>
        <topology evidence="1">Multi-pass membrane protein</topology>
    </subcellularLocation>
</comment>
<dbReference type="CDD" id="cd18577">
    <property type="entry name" value="ABC_6TM_Pgp_ABCB1_D1_like"/>
    <property type="match status" value="1"/>
</dbReference>
<dbReference type="PROSITE" id="PS50893">
    <property type="entry name" value="ABC_TRANSPORTER_2"/>
    <property type="match status" value="1"/>
</dbReference>
<dbReference type="Pfam" id="PF00664">
    <property type="entry name" value="ABC_membrane"/>
    <property type="match status" value="2"/>
</dbReference>
<feature type="transmembrane region" description="Helical" evidence="12">
    <location>
        <begin position="165"/>
        <end position="186"/>
    </location>
</feature>
<dbReference type="AlphaFoldDB" id="A0A5J9UB12"/>
<feature type="domain" description="ABC transmembrane type-1" evidence="14">
    <location>
        <begin position="545"/>
        <end position="831"/>
    </location>
</feature>
<evidence type="ECO:0000313" key="15">
    <source>
        <dbReference type="EMBL" id="TVU20391.1"/>
    </source>
</evidence>
<comment type="caution">
    <text evidence="15">The sequence shown here is derived from an EMBL/GenBank/DDBJ whole genome shotgun (WGS) entry which is preliminary data.</text>
</comment>
<dbReference type="GO" id="GO:0010329">
    <property type="term" value="F:auxin efflux transmembrane transporter activity"/>
    <property type="evidence" value="ECO:0007669"/>
    <property type="project" value="UniProtKB-ARBA"/>
</dbReference>
<dbReference type="FunFam" id="1.20.1560.10:FF:000009">
    <property type="entry name" value="ABC transporter B family member 1"/>
    <property type="match status" value="1"/>
</dbReference>
<dbReference type="Gene3D" id="1.20.1560.10">
    <property type="entry name" value="ABC transporter type 1, transmembrane domain"/>
    <property type="match status" value="2"/>
</dbReference>
<feature type="transmembrane region" description="Helical" evidence="12">
    <location>
        <begin position="543"/>
        <end position="572"/>
    </location>
</feature>
<keyword evidence="7" id="KW-0067">ATP-binding</keyword>
<feature type="non-terminal residue" evidence="15">
    <location>
        <position position="895"/>
    </location>
</feature>
<feature type="transmembrane region" description="Helical" evidence="12">
    <location>
        <begin position="806"/>
        <end position="827"/>
    </location>
</feature>
<feature type="non-terminal residue" evidence="15">
    <location>
        <position position="1"/>
    </location>
</feature>
<dbReference type="InterPro" id="IPR036640">
    <property type="entry name" value="ABC1_TM_sf"/>
</dbReference>
<feature type="domain" description="ABC transporter" evidence="13">
    <location>
        <begin position="346"/>
        <end position="591"/>
    </location>
</feature>
<comment type="similarity">
    <text evidence="2">Belongs to the ABC transporter superfamily. ABCB family. Multidrug resistance exporter (TC 3.A.1.201) subfamily.</text>
</comment>
<keyword evidence="9 12" id="KW-0472">Membrane</keyword>
<name>A0A5J9UB12_9POAL</name>
<keyword evidence="8 12" id="KW-1133">Transmembrane helix</keyword>
<evidence type="ECO:0000256" key="6">
    <source>
        <dbReference type="ARBA" id="ARBA00022741"/>
    </source>
</evidence>
<feature type="transmembrane region" description="Helical" evidence="12">
    <location>
        <begin position="21"/>
        <end position="45"/>
    </location>
</feature>
<proteinExistence type="inferred from homology"/>
<dbReference type="Gene3D" id="3.40.50.300">
    <property type="entry name" value="P-loop containing nucleotide triphosphate hydrolases"/>
    <property type="match status" value="1"/>
</dbReference>
<evidence type="ECO:0000256" key="9">
    <source>
        <dbReference type="ARBA" id="ARBA00023136"/>
    </source>
</evidence>
<dbReference type="GO" id="GO:0015421">
    <property type="term" value="F:ABC-type oligopeptide transporter activity"/>
    <property type="evidence" value="ECO:0007669"/>
    <property type="project" value="TreeGrafter"/>
</dbReference>
<dbReference type="InterPro" id="IPR003439">
    <property type="entry name" value="ABC_transporter-like_ATP-bd"/>
</dbReference>
<dbReference type="OrthoDB" id="680238at2759"/>
<evidence type="ECO:0000256" key="3">
    <source>
        <dbReference type="ARBA" id="ARBA00022448"/>
    </source>
</evidence>
<dbReference type="PANTHER" id="PTHR43394">
    <property type="entry name" value="ATP-DEPENDENT PERMEASE MDL1, MITOCHONDRIAL"/>
    <property type="match status" value="1"/>
</dbReference>
<evidence type="ECO:0000256" key="7">
    <source>
        <dbReference type="ARBA" id="ARBA00022840"/>
    </source>
</evidence>
<evidence type="ECO:0000256" key="12">
    <source>
        <dbReference type="SAM" id="Phobius"/>
    </source>
</evidence>
<evidence type="ECO:0000256" key="1">
    <source>
        <dbReference type="ARBA" id="ARBA00004141"/>
    </source>
</evidence>
<dbReference type="GO" id="GO:0016887">
    <property type="term" value="F:ATP hydrolysis activity"/>
    <property type="evidence" value="ECO:0007669"/>
    <property type="project" value="InterPro"/>
</dbReference>
<evidence type="ECO:0000259" key="14">
    <source>
        <dbReference type="PROSITE" id="PS50929"/>
    </source>
</evidence>
<evidence type="ECO:0000256" key="2">
    <source>
        <dbReference type="ARBA" id="ARBA00007577"/>
    </source>
</evidence>
<dbReference type="InterPro" id="IPR027417">
    <property type="entry name" value="P-loop_NTPase"/>
</dbReference>
<evidence type="ECO:0000256" key="8">
    <source>
        <dbReference type="ARBA" id="ARBA00022989"/>
    </source>
</evidence>
<feature type="region of interest" description="Disordered" evidence="11">
    <location>
        <begin position="503"/>
        <end position="524"/>
    </location>
</feature>
<feature type="transmembrane region" description="Helical" evidence="12">
    <location>
        <begin position="584"/>
        <end position="610"/>
    </location>
</feature>
<accession>A0A5J9UB12</accession>
<dbReference type="InterPro" id="IPR011527">
    <property type="entry name" value="ABC1_TM_dom"/>
</dbReference>
<dbReference type="Gramene" id="TVU20391">
    <property type="protein sequence ID" value="TVU20391"/>
    <property type="gene ID" value="EJB05_36598"/>
</dbReference>
<evidence type="ECO:0000256" key="10">
    <source>
        <dbReference type="ARBA" id="ARBA00023180"/>
    </source>
</evidence>
<gene>
    <name evidence="15" type="ORF">EJB05_36598</name>
</gene>
<evidence type="ECO:0000256" key="5">
    <source>
        <dbReference type="ARBA" id="ARBA00022737"/>
    </source>
</evidence>
<dbReference type="Proteomes" id="UP000324897">
    <property type="component" value="Chromosome 7"/>
</dbReference>
<evidence type="ECO:0008006" key="17">
    <source>
        <dbReference type="Google" id="ProtNLM"/>
    </source>
</evidence>
<feature type="transmembrane region" description="Helical" evidence="12">
    <location>
        <begin position="767"/>
        <end position="794"/>
    </location>
</feature>
<dbReference type="GO" id="GO:0005743">
    <property type="term" value="C:mitochondrial inner membrane"/>
    <property type="evidence" value="ECO:0007669"/>
    <property type="project" value="TreeGrafter"/>
</dbReference>
<dbReference type="SUPFAM" id="SSF90123">
    <property type="entry name" value="ABC transporter transmembrane region"/>
    <property type="match status" value="2"/>
</dbReference>